<organism evidence="1 2">
    <name type="scientific">Solanum tuberosum</name>
    <name type="common">Potato</name>
    <dbReference type="NCBI Taxonomy" id="4113"/>
    <lineage>
        <taxon>Eukaryota</taxon>
        <taxon>Viridiplantae</taxon>
        <taxon>Streptophyta</taxon>
        <taxon>Embryophyta</taxon>
        <taxon>Tracheophyta</taxon>
        <taxon>Spermatophyta</taxon>
        <taxon>Magnoliopsida</taxon>
        <taxon>eudicotyledons</taxon>
        <taxon>Gunneridae</taxon>
        <taxon>Pentapetalae</taxon>
        <taxon>asterids</taxon>
        <taxon>lamiids</taxon>
        <taxon>Solanales</taxon>
        <taxon>Solanaceae</taxon>
        <taxon>Solanoideae</taxon>
        <taxon>Solaneae</taxon>
        <taxon>Solanum</taxon>
    </lineage>
</organism>
<dbReference type="SUPFAM" id="SSF56219">
    <property type="entry name" value="DNase I-like"/>
    <property type="match status" value="1"/>
</dbReference>
<dbReference type="PANTHER" id="PTHR35218:SF9">
    <property type="entry name" value="ENDONUCLEASE_EXONUCLEASE_PHOSPHATASE DOMAIN-CONTAINING PROTEIN"/>
    <property type="match status" value="1"/>
</dbReference>
<dbReference type="InterPro" id="IPR036691">
    <property type="entry name" value="Endo/exonu/phosph_ase_sf"/>
</dbReference>
<sequence>MNPLLRDYAAQVEARRSLPLIVPRNSTTPMNIIVWNCKGCNGAKFRRNFRSLLDWHKPPLVVLLETKIQCHPTLLKIFSFNKMIEVSAIGNSRGIVVLWDDNFLELDEITTTSQEVHAMIKYEGKCFPRKQVDF</sequence>
<dbReference type="PANTHER" id="PTHR35218">
    <property type="entry name" value="RNASE H DOMAIN-CONTAINING PROTEIN"/>
    <property type="match status" value="1"/>
</dbReference>
<evidence type="ECO:0000313" key="1">
    <source>
        <dbReference type="EMBL" id="KAH0773058.1"/>
    </source>
</evidence>
<dbReference type="Gene3D" id="3.60.10.10">
    <property type="entry name" value="Endonuclease/exonuclease/phosphatase"/>
    <property type="match status" value="1"/>
</dbReference>
<keyword evidence="2" id="KW-1185">Reference proteome</keyword>
<comment type="caution">
    <text evidence="1">The sequence shown here is derived from an EMBL/GenBank/DDBJ whole genome shotgun (WGS) entry which is preliminary data.</text>
</comment>
<dbReference type="Proteomes" id="UP000826656">
    <property type="component" value="Unassembled WGS sequence"/>
</dbReference>
<evidence type="ECO:0000313" key="2">
    <source>
        <dbReference type="Proteomes" id="UP000826656"/>
    </source>
</evidence>
<reference evidence="1 2" key="1">
    <citation type="journal article" date="2021" name="bioRxiv">
        <title>Chromosome-scale and haplotype-resolved genome assembly of a tetraploid potato cultivar.</title>
        <authorList>
            <person name="Sun H."/>
            <person name="Jiao W.-B."/>
            <person name="Krause K."/>
            <person name="Campoy J.A."/>
            <person name="Goel M."/>
            <person name="Folz-Donahue K."/>
            <person name="Kukat C."/>
            <person name="Huettel B."/>
            <person name="Schneeberger K."/>
        </authorList>
    </citation>
    <scope>NUCLEOTIDE SEQUENCE [LARGE SCALE GENOMIC DNA]</scope>
    <source>
        <strain evidence="1">SolTubOtavaFocal</strain>
        <tissue evidence="1">Leaves</tissue>
    </source>
</reference>
<dbReference type="EMBL" id="JAIVGD010000005">
    <property type="protein sequence ID" value="KAH0773058.1"/>
    <property type="molecule type" value="Genomic_DNA"/>
</dbReference>
<protein>
    <recommendedName>
        <fullName evidence="3">Endonuclease/exonuclease/phosphatase</fullName>
    </recommendedName>
</protein>
<accession>A0ABQ7VX44</accession>
<evidence type="ECO:0008006" key="3">
    <source>
        <dbReference type="Google" id="ProtNLM"/>
    </source>
</evidence>
<gene>
    <name evidence="1" type="ORF">KY290_010195</name>
</gene>
<name>A0ABQ7VX44_SOLTU</name>
<proteinExistence type="predicted"/>